<evidence type="ECO:0000313" key="6">
    <source>
        <dbReference type="EMBL" id="CTQ32247.1"/>
    </source>
</evidence>
<gene>
    <name evidence="6" type="ORF">JAN5088_01010</name>
</gene>
<keyword evidence="4" id="KW-0460">Magnesium</keyword>
<dbReference type="PROSITE" id="PS51462">
    <property type="entry name" value="NUDIX"/>
    <property type="match status" value="1"/>
</dbReference>
<dbReference type="RefSeq" id="WP_233489720.1">
    <property type="nucleotide sequence ID" value="NZ_CXPG01000013.1"/>
</dbReference>
<keyword evidence="3" id="KW-0378">Hydrolase</keyword>
<dbReference type="InterPro" id="IPR047198">
    <property type="entry name" value="DDP-like_NUDIX"/>
</dbReference>
<dbReference type="GO" id="GO:0005737">
    <property type="term" value="C:cytoplasm"/>
    <property type="evidence" value="ECO:0007669"/>
    <property type="project" value="TreeGrafter"/>
</dbReference>
<dbReference type="STRING" id="282197.SAMN04488517_105193"/>
<dbReference type="Pfam" id="PF00293">
    <property type="entry name" value="NUDIX"/>
    <property type="match status" value="1"/>
</dbReference>
<dbReference type="AlphaFoldDB" id="A0A0M6XNS7"/>
<dbReference type="GO" id="GO:0046872">
    <property type="term" value="F:metal ion binding"/>
    <property type="evidence" value="ECO:0007669"/>
    <property type="project" value="UniProtKB-KW"/>
</dbReference>
<feature type="domain" description="Nudix hydrolase" evidence="5">
    <location>
        <begin position="3"/>
        <end position="135"/>
    </location>
</feature>
<dbReference type="Proteomes" id="UP000048908">
    <property type="component" value="Unassembled WGS sequence"/>
</dbReference>
<dbReference type="PANTHER" id="PTHR12629:SF0">
    <property type="entry name" value="DIPHOSPHOINOSITOL-POLYPHOSPHATE DIPHOSPHATASE"/>
    <property type="match status" value="1"/>
</dbReference>
<keyword evidence="2" id="KW-0479">Metal-binding</keyword>
<reference evidence="6 7" key="1">
    <citation type="submission" date="2015-07" db="EMBL/GenBank/DDBJ databases">
        <authorList>
            <person name="Noorani M."/>
        </authorList>
    </citation>
    <scope>NUCLEOTIDE SEQUENCE [LARGE SCALE GENOMIC DNA]</scope>
    <source>
        <strain evidence="6 7">CECT 5088</strain>
    </source>
</reference>
<evidence type="ECO:0000256" key="2">
    <source>
        <dbReference type="ARBA" id="ARBA00022723"/>
    </source>
</evidence>
<organism evidence="6 7">
    <name type="scientific">Jannaschia rubra</name>
    <dbReference type="NCBI Taxonomy" id="282197"/>
    <lineage>
        <taxon>Bacteria</taxon>
        <taxon>Pseudomonadati</taxon>
        <taxon>Pseudomonadota</taxon>
        <taxon>Alphaproteobacteria</taxon>
        <taxon>Rhodobacterales</taxon>
        <taxon>Roseobacteraceae</taxon>
        <taxon>Jannaschia</taxon>
    </lineage>
</organism>
<dbReference type="InterPro" id="IPR015797">
    <property type="entry name" value="NUDIX_hydrolase-like_dom_sf"/>
</dbReference>
<evidence type="ECO:0000313" key="7">
    <source>
        <dbReference type="Proteomes" id="UP000048908"/>
    </source>
</evidence>
<keyword evidence="7" id="KW-1185">Reference proteome</keyword>
<evidence type="ECO:0000256" key="1">
    <source>
        <dbReference type="ARBA" id="ARBA00001946"/>
    </source>
</evidence>
<name>A0A0M6XNS7_9RHOB</name>
<dbReference type="CDD" id="cd04666">
    <property type="entry name" value="NUDIX_DIPP2_like_Nudt4"/>
    <property type="match status" value="1"/>
</dbReference>
<dbReference type="PANTHER" id="PTHR12629">
    <property type="entry name" value="DIPHOSPHOINOSITOL POLYPHOSPHATE PHOSPHOHYDROLASE"/>
    <property type="match status" value="1"/>
</dbReference>
<comment type="cofactor">
    <cofactor evidence="1">
        <name>Mg(2+)</name>
        <dbReference type="ChEBI" id="CHEBI:18420"/>
    </cofactor>
</comment>
<evidence type="ECO:0000259" key="5">
    <source>
        <dbReference type="PROSITE" id="PS51462"/>
    </source>
</evidence>
<dbReference type="GO" id="GO:0016462">
    <property type="term" value="F:pyrophosphatase activity"/>
    <property type="evidence" value="ECO:0007669"/>
    <property type="project" value="InterPro"/>
</dbReference>
<evidence type="ECO:0000256" key="3">
    <source>
        <dbReference type="ARBA" id="ARBA00022801"/>
    </source>
</evidence>
<accession>A0A0M6XNS7</accession>
<protein>
    <submittedName>
        <fullName evidence="6">NUDIX domain protein</fullName>
    </submittedName>
</protein>
<proteinExistence type="predicted"/>
<sequence>MPRRKEQIAAMPLRWKGEKVQVLMITSRDTGRWVVPKGWTMKDVKPWAAAAIEALEEAGAKGHIAREVFGTYSYDKMLDDGTAQPCRVSVYPMIVDRLKSDWKEKGQRKRKWFALTEAADLVDEPELAEMLRRLSVKPRKAPVAGPLLRKAAS</sequence>
<evidence type="ECO:0000256" key="4">
    <source>
        <dbReference type="ARBA" id="ARBA00022842"/>
    </source>
</evidence>
<dbReference type="Gene3D" id="3.90.79.10">
    <property type="entry name" value="Nucleoside Triphosphate Pyrophosphohydrolase"/>
    <property type="match status" value="1"/>
</dbReference>
<dbReference type="EMBL" id="CXPG01000013">
    <property type="protein sequence ID" value="CTQ32247.1"/>
    <property type="molecule type" value="Genomic_DNA"/>
</dbReference>
<dbReference type="InterPro" id="IPR000086">
    <property type="entry name" value="NUDIX_hydrolase_dom"/>
</dbReference>
<dbReference type="SUPFAM" id="SSF55811">
    <property type="entry name" value="Nudix"/>
    <property type="match status" value="1"/>
</dbReference>